<organism evidence="2 3">
    <name type="scientific">Aspergillus tubingensis (strain CBS 134.48)</name>
    <dbReference type="NCBI Taxonomy" id="767770"/>
    <lineage>
        <taxon>Eukaryota</taxon>
        <taxon>Fungi</taxon>
        <taxon>Dikarya</taxon>
        <taxon>Ascomycota</taxon>
        <taxon>Pezizomycotina</taxon>
        <taxon>Eurotiomycetes</taxon>
        <taxon>Eurotiomycetidae</taxon>
        <taxon>Eurotiales</taxon>
        <taxon>Aspergillaceae</taxon>
        <taxon>Aspergillus</taxon>
        <taxon>Aspergillus subgen. Circumdati</taxon>
    </lineage>
</organism>
<dbReference type="VEuPathDB" id="FungiDB:ASPTUDRAFT_30102"/>
<reference evidence="3" key="1">
    <citation type="journal article" date="2017" name="Genome Biol.">
        <title>Comparative genomics reveals high biological diversity and specific adaptations in the industrially and medically important fungal genus Aspergillus.</title>
        <authorList>
            <person name="de Vries R.P."/>
            <person name="Riley R."/>
            <person name="Wiebenga A."/>
            <person name="Aguilar-Osorio G."/>
            <person name="Amillis S."/>
            <person name="Uchima C.A."/>
            <person name="Anderluh G."/>
            <person name="Asadollahi M."/>
            <person name="Askin M."/>
            <person name="Barry K."/>
            <person name="Battaglia E."/>
            <person name="Bayram O."/>
            <person name="Benocci T."/>
            <person name="Braus-Stromeyer S.A."/>
            <person name="Caldana C."/>
            <person name="Canovas D."/>
            <person name="Cerqueira G.C."/>
            <person name="Chen F."/>
            <person name="Chen W."/>
            <person name="Choi C."/>
            <person name="Clum A."/>
            <person name="Dos Santos R.A."/>
            <person name="Damasio A.R."/>
            <person name="Diallinas G."/>
            <person name="Emri T."/>
            <person name="Fekete E."/>
            <person name="Flipphi M."/>
            <person name="Freyberg S."/>
            <person name="Gallo A."/>
            <person name="Gournas C."/>
            <person name="Habgood R."/>
            <person name="Hainaut M."/>
            <person name="Harispe M.L."/>
            <person name="Henrissat B."/>
            <person name="Hilden K.S."/>
            <person name="Hope R."/>
            <person name="Hossain A."/>
            <person name="Karabika E."/>
            <person name="Karaffa L."/>
            <person name="Karanyi Z."/>
            <person name="Krasevec N."/>
            <person name="Kuo A."/>
            <person name="Kusch H."/>
            <person name="LaButti K."/>
            <person name="Lagendijk E.L."/>
            <person name="Lapidus A."/>
            <person name="Levasseur A."/>
            <person name="Lindquist E."/>
            <person name="Lipzen A."/>
            <person name="Logrieco A.F."/>
            <person name="MacCabe A."/>
            <person name="Maekelae M.R."/>
            <person name="Malavazi I."/>
            <person name="Melin P."/>
            <person name="Meyer V."/>
            <person name="Mielnichuk N."/>
            <person name="Miskei M."/>
            <person name="Molnar A.P."/>
            <person name="Mule G."/>
            <person name="Ngan C.Y."/>
            <person name="Orejas M."/>
            <person name="Orosz E."/>
            <person name="Ouedraogo J.P."/>
            <person name="Overkamp K.M."/>
            <person name="Park H.-S."/>
            <person name="Perrone G."/>
            <person name="Piumi F."/>
            <person name="Punt P.J."/>
            <person name="Ram A.F."/>
            <person name="Ramon A."/>
            <person name="Rauscher S."/>
            <person name="Record E."/>
            <person name="Riano-Pachon D.M."/>
            <person name="Robert V."/>
            <person name="Roehrig J."/>
            <person name="Ruller R."/>
            <person name="Salamov A."/>
            <person name="Salih N.S."/>
            <person name="Samson R.A."/>
            <person name="Sandor E."/>
            <person name="Sanguinetti M."/>
            <person name="Schuetze T."/>
            <person name="Sepcic K."/>
            <person name="Shelest E."/>
            <person name="Sherlock G."/>
            <person name="Sophianopoulou V."/>
            <person name="Squina F.M."/>
            <person name="Sun H."/>
            <person name="Susca A."/>
            <person name="Todd R.B."/>
            <person name="Tsang A."/>
            <person name="Unkles S.E."/>
            <person name="van de Wiele N."/>
            <person name="van Rossen-Uffink D."/>
            <person name="Oliveira J.V."/>
            <person name="Vesth T.C."/>
            <person name="Visser J."/>
            <person name="Yu J.-H."/>
            <person name="Zhou M."/>
            <person name="Andersen M.R."/>
            <person name="Archer D.B."/>
            <person name="Baker S.E."/>
            <person name="Benoit I."/>
            <person name="Brakhage A.A."/>
            <person name="Braus G.H."/>
            <person name="Fischer R."/>
            <person name="Frisvad J.C."/>
            <person name="Goldman G.H."/>
            <person name="Houbraken J."/>
            <person name="Oakley B."/>
            <person name="Pocsi I."/>
            <person name="Scazzocchio C."/>
            <person name="Seiboth B."/>
            <person name="vanKuyk P.A."/>
            <person name="Wortman J."/>
            <person name="Dyer P.S."/>
            <person name="Grigoriev I.V."/>
        </authorList>
    </citation>
    <scope>NUCLEOTIDE SEQUENCE [LARGE SCALE GENOMIC DNA]</scope>
    <source>
        <strain evidence="3">CBS 134.48</strain>
    </source>
</reference>
<gene>
    <name evidence="2" type="ORF">ASPTUDRAFT_30102</name>
</gene>
<protein>
    <submittedName>
        <fullName evidence="2">Uncharacterized protein</fullName>
    </submittedName>
</protein>
<dbReference type="Proteomes" id="UP000184304">
    <property type="component" value="Unassembled WGS sequence"/>
</dbReference>
<name>A0A1L9N4C1_ASPTC</name>
<proteinExistence type="predicted"/>
<evidence type="ECO:0000313" key="3">
    <source>
        <dbReference type="Proteomes" id="UP000184304"/>
    </source>
</evidence>
<evidence type="ECO:0000256" key="1">
    <source>
        <dbReference type="SAM" id="MobiDB-lite"/>
    </source>
</evidence>
<feature type="region of interest" description="Disordered" evidence="1">
    <location>
        <begin position="184"/>
        <end position="216"/>
    </location>
</feature>
<dbReference type="AlphaFoldDB" id="A0A1L9N4C1"/>
<keyword evidence="3" id="KW-1185">Reference proteome</keyword>
<evidence type="ECO:0000313" key="2">
    <source>
        <dbReference type="EMBL" id="OJI84128.1"/>
    </source>
</evidence>
<accession>A0A1L9N4C1</accession>
<sequence>MCKVVEGLPVVVLRPTRQAWTGTKKKEDSPYNGSGRKYRTYALVVFLHPRQNFGWENGRTSDPNRQLDGPKVPAVVEYRPKIMLRKKPDKWEFGRPSRRRNNEMAAVNCIQCVNREGLGVIPFSLSETRQFLPPDQGSVQATVMEMKVSLGRAQASSYDPCYDPTLPHRVMSPLINTRTRVWKSRPEDPRIQLKPKKKKCQQKKEKNAAAAFSSAT</sequence>
<dbReference type="OrthoDB" id="10500530at2759"/>
<dbReference type="EMBL" id="KV878203">
    <property type="protein sequence ID" value="OJI84128.1"/>
    <property type="molecule type" value="Genomic_DNA"/>
</dbReference>